<dbReference type="STRING" id="64791.A0A151XIF0"/>
<sequence>MFEEDVFEGIRKYERNTCPLRSLVDVLNKKSTGRPTCILEIGLLSLFPDTSGLVPTKMFSPRRIIEHMIEMHGQTVKIILKNPSDVHKFVYKYNSDNEEKEYVFSNNMMFYEDIIIICYLYCTIVMSESYKDREFSLVTILASIMRKKYNIYDDIYQPETVSYKDLEGLISWFRIAYSFPSITFSILYHNFVEISLPSCLIFPNHDLPKVFHSPLLALIIPMLDSTPLSLLMAFAICLDNKKSDRSGGKTPICILWNYIYELYISQVFPISLKLRLCEMWGIVNKIDNEYKFAPYFKEISSYKLCKIFSCYKLYKTFPSDFMK</sequence>
<protein>
    <submittedName>
        <fullName evidence="1">Uncharacterized protein</fullName>
    </submittedName>
</protein>
<keyword evidence="2" id="KW-1185">Reference proteome</keyword>
<dbReference type="AlphaFoldDB" id="A0A151XIF0"/>
<reference evidence="1 2" key="1">
    <citation type="submission" date="2015-09" db="EMBL/GenBank/DDBJ databases">
        <title>Trachymyrmex zeteki WGS genome.</title>
        <authorList>
            <person name="Nygaard S."/>
            <person name="Hu H."/>
            <person name="Boomsma J."/>
            <person name="Zhang G."/>
        </authorList>
    </citation>
    <scope>NUCLEOTIDE SEQUENCE [LARGE SCALE GENOMIC DNA]</scope>
    <source>
        <strain evidence="1">Tzet28-1</strain>
        <tissue evidence="1">Whole body</tissue>
    </source>
</reference>
<proteinExistence type="predicted"/>
<gene>
    <name evidence="1" type="ORF">ALC60_00591</name>
</gene>
<name>A0A151XIF0_9HYME</name>
<evidence type="ECO:0000313" key="2">
    <source>
        <dbReference type="Proteomes" id="UP000075809"/>
    </source>
</evidence>
<accession>A0A151XIF0</accession>
<organism evidence="1 2">
    <name type="scientific">Mycetomoellerius zeteki</name>
    <dbReference type="NCBI Taxonomy" id="64791"/>
    <lineage>
        <taxon>Eukaryota</taxon>
        <taxon>Metazoa</taxon>
        <taxon>Ecdysozoa</taxon>
        <taxon>Arthropoda</taxon>
        <taxon>Hexapoda</taxon>
        <taxon>Insecta</taxon>
        <taxon>Pterygota</taxon>
        <taxon>Neoptera</taxon>
        <taxon>Endopterygota</taxon>
        <taxon>Hymenoptera</taxon>
        <taxon>Apocrita</taxon>
        <taxon>Aculeata</taxon>
        <taxon>Formicoidea</taxon>
        <taxon>Formicidae</taxon>
        <taxon>Myrmicinae</taxon>
        <taxon>Mycetomoellerius</taxon>
    </lineage>
</organism>
<evidence type="ECO:0000313" key="1">
    <source>
        <dbReference type="EMBL" id="KYQ60184.1"/>
    </source>
</evidence>
<dbReference type="EMBL" id="KQ982080">
    <property type="protein sequence ID" value="KYQ60184.1"/>
    <property type="molecule type" value="Genomic_DNA"/>
</dbReference>
<dbReference type="Proteomes" id="UP000075809">
    <property type="component" value="Unassembled WGS sequence"/>
</dbReference>